<keyword evidence="7 9" id="KW-0486">Methionine biosynthesis</keyword>
<evidence type="ECO:0000259" key="11">
    <source>
        <dbReference type="Pfam" id="PF02882"/>
    </source>
</evidence>
<dbReference type="GO" id="GO:0006164">
    <property type="term" value="P:purine nucleotide biosynthetic process"/>
    <property type="evidence" value="ECO:0007669"/>
    <property type="project" value="UniProtKB-KW"/>
</dbReference>
<comment type="similarity">
    <text evidence="9">Belongs to the tetrahydrofolate dehydrogenase/cyclohydrolase family.</text>
</comment>
<dbReference type="GO" id="GO:0035999">
    <property type="term" value="P:tetrahydrofolate interconversion"/>
    <property type="evidence" value="ECO:0007669"/>
    <property type="project" value="UniProtKB-UniRule"/>
</dbReference>
<dbReference type="Proteomes" id="UP000178759">
    <property type="component" value="Unassembled WGS sequence"/>
</dbReference>
<evidence type="ECO:0000256" key="7">
    <source>
        <dbReference type="ARBA" id="ARBA00023167"/>
    </source>
</evidence>
<dbReference type="Pfam" id="PF02882">
    <property type="entry name" value="THF_DHG_CYH_C"/>
    <property type="match status" value="1"/>
</dbReference>
<dbReference type="InterPro" id="IPR000672">
    <property type="entry name" value="THF_DH/CycHdrlase"/>
</dbReference>
<evidence type="ECO:0000256" key="9">
    <source>
        <dbReference type="HAMAP-Rule" id="MF_01576"/>
    </source>
</evidence>
<dbReference type="GO" id="GO:0005829">
    <property type="term" value="C:cytosol"/>
    <property type="evidence" value="ECO:0007669"/>
    <property type="project" value="TreeGrafter"/>
</dbReference>
<dbReference type="Pfam" id="PF00763">
    <property type="entry name" value="THF_DHG_CYH"/>
    <property type="match status" value="1"/>
</dbReference>
<keyword evidence="5 9" id="KW-0521">NADP</keyword>
<dbReference type="GO" id="GO:0009086">
    <property type="term" value="P:methionine biosynthetic process"/>
    <property type="evidence" value="ECO:0007669"/>
    <property type="project" value="UniProtKB-KW"/>
</dbReference>
<evidence type="ECO:0000259" key="10">
    <source>
        <dbReference type="Pfam" id="PF00763"/>
    </source>
</evidence>
<dbReference type="InterPro" id="IPR020630">
    <property type="entry name" value="THF_DH/CycHdrlase_cat_dom"/>
</dbReference>
<keyword evidence="3 9" id="KW-0658">Purine biosynthesis</keyword>
<dbReference type="PANTHER" id="PTHR48099">
    <property type="entry name" value="C-1-TETRAHYDROFOLATE SYNTHASE, CYTOPLASMIC-RELATED"/>
    <property type="match status" value="1"/>
</dbReference>
<comment type="catalytic activity">
    <reaction evidence="9">
        <text>(6R)-5,10-methenyltetrahydrofolate + H2O = (6R)-10-formyltetrahydrofolate + H(+)</text>
        <dbReference type="Rhea" id="RHEA:23700"/>
        <dbReference type="ChEBI" id="CHEBI:15377"/>
        <dbReference type="ChEBI" id="CHEBI:15378"/>
        <dbReference type="ChEBI" id="CHEBI:57455"/>
        <dbReference type="ChEBI" id="CHEBI:195366"/>
        <dbReference type="EC" id="3.5.4.9"/>
    </reaction>
</comment>
<comment type="caution">
    <text evidence="12">The sequence shown here is derived from an EMBL/GenBank/DDBJ whole genome shotgun (WGS) entry which is preliminary data.</text>
</comment>
<evidence type="ECO:0000256" key="1">
    <source>
        <dbReference type="ARBA" id="ARBA00004777"/>
    </source>
</evidence>
<sequence length="251" mass="27291">MRIDGKAIAERILNDLAKEIATRKLQPTLAVILVGDNPASLAYIKQKQKAAERIGAKIILSNDISDTKKFNDDPSIHGLIIQRPLPKNLNDIPPVKLTKDVDGFEKNSPFTVPVVLAVQTILKEIGTDIANKHIVVIGRGETAGGPIAQYFKTSRVVHSETPNPKEIIREGDIIVSCVGKERVVTKDMLKPGVVLIGVGIWRDSEGKLRGDYDEEEIKDIASFYTPTPGGVGPVNVACLMQNLVKACTINV</sequence>
<dbReference type="Gene3D" id="3.40.50.720">
    <property type="entry name" value="NAD(P)-binding Rossmann-like Domain"/>
    <property type="match status" value="1"/>
</dbReference>
<dbReference type="InterPro" id="IPR020631">
    <property type="entry name" value="THF_DH/CycHdrlase_NAD-bd_dom"/>
</dbReference>
<organism evidence="12 13">
    <name type="scientific">Candidatus Gottesmanbacteria bacterium RIFCSPLOWO2_01_FULL_43_11b</name>
    <dbReference type="NCBI Taxonomy" id="1798392"/>
    <lineage>
        <taxon>Bacteria</taxon>
        <taxon>Candidatus Gottesmaniibacteriota</taxon>
    </lineage>
</organism>
<dbReference type="Gene3D" id="3.40.50.10860">
    <property type="entry name" value="Leucine Dehydrogenase, chain A, domain 1"/>
    <property type="match status" value="1"/>
</dbReference>
<comment type="catalytic activity">
    <reaction evidence="9">
        <text>(6R)-5,10-methylene-5,6,7,8-tetrahydrofolate + NADP(+) = (6R)-5,10-methenyltetrahydrofolate + NADPH</text>
        <dbReference type="Rhea" id="RHEA:22812"/>
        <dbReference type="ChEBI" id="CHEBI:15636"/>
        <dbReference type="ChEBI" id="CHEBI:57455"/>
        <dbReference type="ChEBI" id="CHEBI:57783"/>
        <dbReference type="ChEBI" id="CHEBI:58349"/>
        <dbReference type="EC" id="1.5.1.5"/>
    </reaction>
</comment>
<comment type="function">
    <text evidence="9">Catalyzes the oxidation of 5,10-methylenetetrahydrofolate to 5,10-methenyltetrahydrofolate and then the hydrolysis of 5,10-methenyltetrahydrofolate to 10-formyltetrahydrofolate.</text>
</comment>
<dbReference type="SUPFAM" id="SSF51735">
    <property type="entry name" value="NAD(P)-binding Rossmann-fold domains"/>
    <property type="match status" value="1"/>
</dbReference>
<evidence type="ECO:0000256" key="3">
    <source>
        <dbReference type="ARBA" id="ARBA00022755"/>
    </source>
</evidence>
<name>A0A1F6AHG8_9BACT</name>
<dbReference type="HAMAP" id="MF_01576">
    <property type="entry name" value="THF_DHG_CYH"/>
    <property type="match status" value="1"/>
</dbReference>
<feature type="binding site" evidence="9">
    <location>
        <position position="200"/>
    </location>
    <ligand>
        <name>NADP(+)</name>
        <dbReference type="ChEBI" id="CHEBI:58349"/>
    </ligand>
</feature>
<dbReference type="GO" id="GO:0004477">
    <property type="term" value="F:methenyltetrahydrofolate cyclohydrolase activity"/>
    <property type="evidence" value="ECO:0007669"/>
    <property type="project" value="UniProtKB-UniRule"/>
</dbReference>
<evidence type="ECO:0000313" key="13">
    <source>
        <dbReference type="Proteomes" id="UP000178759"/>
    </source>
</evidence>
<evidence type="ECO:0000313" key="12">
    <source>
        <dbReference type="EMBL" id="OGG23697.1"/>
    </source>
</evidence>
<dbReference type="STRING" id="1798392.A3A79_00615"/>
<keyword evidence="6 9" id="KW-0560">Oxidoreductase</keyword>
<comment type="subunit">
    <text evidence="9">Homodimer.</text>
</comment>
<dbReference type="InterPro" id="IPR046346">
    <property type="entry name" value="Aminoacid_DH-like_N_sf"/>
</dbReference>
<keyword evidence="2 9" id="KW-0554">One-carbon metabolism</keyword>
<gene>
    <name evidence="9" type="primary">folD</name>
    <name evidence="12" type="ORF">A3A79_00615</name>
</gene>
<dbReference type="GO" id="GO:0004488">
    <property type="term" value="F:methylenetetrahydrofolate dehydrogenase (NADP+) activity"/>
    <property type="evidence" value="ECO:0007669"/>
    <property type="project" value="UniProtKB-UniRule"/>
</dbReference>
<evidence type="ECO:0000256" key="8">
    <source>
        <dbReference type="ARBA" id="ARBA00023268"/>
    </source>
</evidence>
<proteinExistence type="inferred from homology"/>
<dbReference type="PANTHER" id="PTHR48099:SF5">
    <property type="entry name" value="C-1-TETRAHYDROFOLATE SYNTHASE, CYTOPLASMIC"/>
    <property type="match status" value="1"/>
</dbReference>
<accession>A0A1F6AHG8</accession>
<keyword evidence="9" id="KW-0028">Amino-acid biosynthesis</keyword>
<keyword evidence="4 9" id="KW-0378">Hydrolase</keyword>
<evidence type="ECO:0000256" key="5">
    <source>
        <dbReference type="ARBA" id="ARBA00022857"/>
    </source>
</evidence>
<protein>
    <recommendedName>
        <fullName evidence="9">Bifunctional protein FolD</fullName>
    </recommendedName>
    <domain>
        <recommendedName>
            <fullName evidence="9">Methylenetetrahydrofolate dehydrogenase</fullName>
            <ecNumber evidence="9">1.5.1.5</ecNumber>
        </recommendedName>
    </domain>
    <domain>
        <recommendedName>
            <fullName evidence="9">Methenyltetrahydrofolate cyclohydrolase</fullName>
            <ecNumber evidence="9">3.5.4.9</ecNumber>
        </recommendedName>
    </domain>
</protein>
<reference evidence="12 13" key="1">
    <citation type="journal article" date="2016" name="Nat. Commun.">
        <title>Thousands of microbial genomes shed light on interconnected biogeochemical processes in an aquifer system.</title>
        <authorList>
            <person name="Anantharaman K."/>
            <person name="Brown C.T."/>
            <person name="Hug L.A."/>
            <person name="Sharon I."/>
            <person name="Castelle C.J."/>
            <person name="Probst A.J."/>
            <person name="Thomas B.C."/>
            <person name="Singh A."/>
            <person name="Wilkins M.J."/>
            <person name="Karaoz U."/>
            <person name="Brodie E.L."/>
            <person name="Williams K.H."/>
            <person name="Hubbard S.S."/>
            <person name="Banfield J.F."/>
        </authorList>
    </citation>
    <scope>NUCLEOTIDE SEQUENCE [LARGE SCALE GENOMIC DNA]</scope>
</reference>
<dbReference type="SUPFAM" id="SSF53223">
    <property type="entry name" value="Aminoacid dehydrogenase-like, N-terminal domain"/>
    <property type="match status" value="1"/>
</dbReference>
<keyword evidence="9" id="KW-0368">Histidine biosynthesis</keyword>
<dbReference type="EC" id="3.5.4.9" evidence="9"/>
<evidence type="ECO:0000256" key="6">
    <source>
        <dbReference type="ARBA" id="ARBA00023002"/>
    </source>
</evidence>
<evidence type="ECO:0000256" key="4">
    <source>
        <dbReference type="ARBA" id="ARBA00022801"/>
    </source>
</evidence>
<dbReference type="InterPro" id="IPR036291">
    <property type="entry name" value="NAD(P)-bd_dom_sf"/>
</dbReference>
<feature type="binding site" evidence="9">
    <location>
        <begin position="138"/>
        <end position="140"/>
    </location>
    <ligand>
        <name>NADP(+)</name>
        <dbReference type="ChEBI" id="CHEBI:58349"/>
    </ligand>
</feature>
<evidence type="ECO:0000256" key="2">
    <source>
        <dbReference type="ARBA" id="ARBA00022563"/>
    </source>
</evidence>
<dbReference type="UniPathway" id="UPA00193"/>
<comment type="pathway">
    <text evidence="1 9">One-carbon metabolism; tetrahydrofolate interconversion.</text>
</comment>
<dbReference type="EMBL" id="MFJV01000001">
    <property type="protein sequence ID" value="OGG23697.1"/>
    <property type="molecule type" value="Genomic_DNA"/>
</dbReference>
<dbReference type="AlphaFoldDB" id="A0A1F6AHG8"/>
<feature type="domain" description="Tetrahydrofolate dehydrogenase/cyclohydrolase catalytic" evidence="10">
    <location>
        <begin position="3"/>
        <end position="102"/>
    </location>
</feature>
<dbReference type="GO" id="GO:0000105">
    <property type="term" value="P:L-histidine biosynthetic process"/>
    <property type="evidence" value="ECO:0007669"/>
    <property type="project" value="UniProtKB-KW"/>
</dbReference>
<keyword evidence="8 9" id="KW-0511">Multifunctional enzyme</keyword>
<dbReference type="EC" id="1.5.1.5" evidence="9"/>
<comment type="caution">
    <text evidence="9">Lacks conserved residue(s) required for the propagation of feature annotation.</text>
</comment>
<feature type="domain" description="Tetrahydrofolate dehydrogenase/cyclohydrolase NAD(P)-binding" evidence="11">
    <location>
        <begin position="117"/>
        <end position="248"/>
    </location>
</feature>